<evidence type="ECO:0000313" key="3">
    <source>
        <dbReference type="Proteomes" id="UP001152523"/>
    </source>
</evidence>
<dbReference type="PANTHER" id="PTHR31973">
    <property type="entry name" value="POLYPROTEIN, PUTATIVE-RELATED"/>
    <property type="match status" value="1"/>
</dbReference>
<feature type="domain" description="Transposase MuDR plant" evidence="1">
    <location>
        <begin position="64"/>
        <end position="111"/>
    </location>
</feature>
<dbReference type="InterPro" id="IPR004332">
    <property type="entry name" value="Transposase_MuDR"/>
</dbReference>
<dbReference type="Proteomes" id="UP001152523">
    <property type="component" value="Unassembled WGS sequence"/>
</dbReference>
<protein>
    <recommendedName>
        <fullName evidence="1">Transposase MuDR plant domain-containing protein</fullName>
    </recommendedName>
</protein>
<dbReference type="PANTHER" id="PTHR31973:SF113">
    <property type="entry name" value="PROTEIN FAR1-RELATED SEQUENCE 5-LIKE"/>
    <property type="match status" value="1"/>
</dbReference>
<feature type="non-terminal residue" evidence="2">
    <location>
        <position position="209"/>
    </location>
</feature>
<dbReference type="AlphaFoldDB" id="A0AAV0DLA7"/>
<dbReference type="EMBL" id="CAMAPF010000127">
    <property type="protein sequence ID" value="CAH9104390.1"/>
    <property type="molecule type" value="Genomic_DNA"/>
</dbReference>
<accession>A0AAV0DLA7</accession>
<comment type="caution">
    <text evidence="2">The sequence shown here is derived from an EMBL/GenBank/DDBJ whole genome shotgun (WGS) entry which is preliminary data.</text>
</comment>
<reference evidence="2" key="1">
    <citation type="submission" date="2022-07" db="EMBL/GenBank/DDBJ databases">
        <authorList>
            <person name="Macas J."/>
            <person name="Novak P."/>
            <person name="Neumann P."/>
        </authorList>
    </citation>
    <scope>NUCLEOTIDE SEQUENCE</scope>
</reference>
<sequence>MATPSSSSPVSEYDGVFEDVDGSLQFQLHNVSDFQDFEVLSRFNPTHIARDCIYKDKKALDFHLKMYAISNLFQYKTRTSNRKVLHVVCLDDDCIWAVRAVRLGGCQMFQIRRFDSVHICSLDFRQGLHRQATSDIIAELIKSRYADASRKPYAPKDIIADMIHNYGIALPYKKAWNANRKAQQKLMGSDEESYQLLPSLAHVLKEKHP</sequence>
<name>A0AAV0DLA7_9ASTE</name>
<proteinExistence type="predicted"/>
<gene>
    <name evidence="2" type="ORF">CEPIT_LOCUS16782</name>
</gene>
<dbReference type="Pfam" id="PF03108">
    <property type="entry name" value="DBD_Tnp_Mut"/>
    <property type="match status" value="1"/>
</dbReference>
<keyword evidence="3" id="KW-1185">Reference proteome</keyword>
<evidence type="ECO:0000259" key="1">
    <source>
        <dbReference type="Pfam" id="PF03108"/>
    </source>
</evidence>
<evidence type="ECO:0000313" key="2">
    <source>
        <dbReference type="EMBL" id="CAH9104390.1"/>
    </source>
</evidence>
<organism evidence="2 3">
    <name type="scientific">Cuscuta epithymum</name>
    <dbReference type="NCBI Taxonomy" id="186058"/>
    <lineage>
        <taxon>Eukaryota</taxon>
        <taxon>Viridiplantae</taxon>
        <taxon>Streptophyta</taxon>
        <taxon>Embryophyta</taxon>
        <taxon>Tracheophyta</taxon>
        <taxon>Spermatophyta</taxon>
        <taxon>Magnoliopsida</taxon>
        <taxon>eudicotyledons</taxon>
        <taxon>Gunneridae</taxon>
        <taxon>Pentapetalae</taxon>
        <taxon>asterids</taxon>
        <taxon>lamiids</taxon>
        <taxon>Solanales</taxon>
        <taxon>Convolvulaceae</taxon>
        <taxon>Cuscuteae</taxon>
        <taxon>Cuscuta</taxon>
        <taxon>Cuscuta subgen. Cuscuta</taxon>
    </lineage>
</organism>